<dbReference type="GO" id="GO:0005634">
    <property type="term" value="C:nucleus"/>
    <property type="evidence" value="ECO:0007669"/>
    <property type="project" value="InterPro"/>
</dbReference>
<dbReference type="PROSITE" id="PS51700">
    <property type="entry name" value="SEPARIN"/>
    <property type="match status" value="1"/>
</dbReference>
<dbReference type="Pfam" id="PF03568">
    <property type="entry name" value="Separin_C"/>
    <property type="match status" value="1"/>
</dbReference>
<protein>
    <recommendedName>
        <fullName evidence="2">separase</fullName>
        <ecNumber evidence="2">3.4.22.49</ecNumber>
    </recommendedName>
</protein>
<feature type="domain" description="Peptidase C50" evidence="5">
    <location>
        <begin position="1420"/>
        <end position="1519"/>
    </location>
</feature>
<dbReference type="VEuPathDB" id="FungiDB:CAGL0G03223g"/>
<dbReference type="GO" id="GO:0072686">
    <property type="term" value="C:mitotic spindle"/>
    <property type="evidence" value="ECO:0007669"/>
    <property type="project" value="TreeGrafter"/>
</dbReference>
<dbReference type="GO" id="GO:0004197">
    <property type="term" value="F:cysteine-type endopeptidase activity"/>
    <property type="evidence" value="ECO:0007669"/>
    <property type="project" value="InterPro"/>
</dbReference>
<dbReference type="GO" id="GO:0051307">
    <property type="term" value="P:meiotic chromosome separation"/>
    <property type="evidence" value="ECO:0007669"/>
    <property type="project" value="TreeGrafter"/>
</dbReference>
<dbReference type="GO" id="GO:0006508">
    <property type="term" value="P:proteolysis"/>
    <property type="evidence" value="ECO:0007669"/>
    <property type="project" value="InterPro"/>
</dbReference>
<evidence type="ECO:0000313" key="7">
    <source>
        <dbReference type="Proteomes" id="UP000054886"/>
    </source>
</evidence>
<evidence type="ECO:0000256" key="4">
    <source>
        <dbReference type="ARBA" id="ARBA00022829"/>
    </source>
</evidence>
<gene>
    <name evidence="6" type="ORF">AO440_001618</name>
</gene>
<dbReference type="InterPro" id="IPR030397">
    <property type="entry name" value="SEPARIN_core_dom"/>
</dbReference>
<dbReference type="EC" id="3.4.22.49" evidence="2"/>
<dbReference type="VEuPathDB" id="FungiDB:GVI51_G03091"/>
<organism evidence="6 7">
    <name type="scientific">Candida glabrata</name>
    <name type="common">Yeast</name>
    <name type="synonym">Torulopsis glabrata</name>
    <dbReference type="NCBI Taxonomy" id="5478"/>
    <lineage>
        <taxon>Eukaryota</taxon>
        <taxon>Fungi</taxon>
        <taxon>Dikarya</taxon>
        <taxon>Ascomycota</taxon>
        <taxon>Saccharomycotina</taxon>
        <taxon>Saccharomycetes</taxon>
        <taxon>Saccharomycetales</taxon>
        <taxon>Saccharomycetaceae</taxon>
        <taxon>Nakaseomyces</taxon>
    </lineage>
</organism>
<dbReference type="PANTHER" id="PTHR12792:SF0">
    <property type="entry name" value="SEPARIN"/>
    <property type="match status" value="1"/>
</dbReference>
<dbReference type="GO" id="GO:0005737">
    <property type="term" value="C:cytoplasm"/>
    <property type="evidence" value="ECO:0007669"/>
    <property type="project" value="TreeGrafter"/>
</dbReference>
<dbReference type="PANTHER" id="PTHR12792">
    <property type="entry name" value="EXTRA SPINDLE POLES 1-RELATED"/>
    <property type="match status" value="1"/>
</dbReference>
<evidence type="ECO:0000259" key="5">
    <source>
        <dbReference type="PROSITE" id="PS51700"/>
    </source>
</evidence>
<evidence type="ECO:0000256" key="1">
    <source>
        <dbReference type="ARBA" id="ARBA00000451"/>
    </source>
</evidence>
<name>A0A0W0D620_CANGB</name>
<keyword evidence="3" id="KW-0378">Hydrolase</keyword>
<keyword evidence="4" id="KW-0159">Chromosome partition</keyword>
<dbReference type="EMBL" id="LLZZ01000107">
    <property type="protein sequence ID" value="KTB07654.1"/>
    <property type="molecule type" value="Genomic_DNA"/>
</dbReference>
<evidence type="ECO:0000256" key="2">
    <source>
        <dbReference type="ARBA" id="ARBA00012489"/>
    </source>
</evidence>
<dbReference type="GO" id="GO:0044732">
    <property type="term" value="C:mitotic spindle pole body"/>
    <property type="evidence" value="ECO:0007669"/>
    <property type="project" value="TreeGrafter"/>
</dbReference>
<accession>A0A0W0D620</accession>
<dbReference type="VEuPathDB" id="FungiDB:B1J91_G03223g"/>
<comment type="catalytic activity">
    <reaction evidence="1">
        <text>All bonds known to be hydrolyzed by this endopeptidase have arginine in P1 and an acidic residue in P4. P6 is often occupied by an acidic residue or by a hydroxy-amino-acid residue, the phosphorylation of which enhances cleavage.</text>
        <dbReference type="EC" id="3.4.22.49"/>
    </reaction>
</comment>
<sequence length="1604" mass="185829">MVRFDNSLHEVDLNAQLGDEYKTLSHSLKRGVTHDNNCTHHLMHQYTVSNLSYAVSNLTVSDEGSSSEIETTLSNTYSYYYRIHGLRAINLITKQHLLLIVKLINGNCLNSASRNIISLYNNTNRNSISEIQQLLLCDYTKNNKEYLSSLKILVLQTLLKKHDVSESIISVIKLFAYDRKLLLEDHKLKKNTVIKLILNYYSKFKEYRLLFGLKFLQYIAQFNFRYDEFIKNMTRDAFLQQLGRQKTSNNTLTSRYLSMFYFSYQMQYKSNNDQLFSSTSAEHVPEGFFNLQNVVTNLERNERFFDKYMMSTKQLNDLINIIAEEGRVFEKELDEKSILLIQRILSIFQIKCYEISKPVLKFLDKIIILLNSNVKYLSNDISPLIKLIESMIQFCTTNSLHKTFENTMAVAYNIALKTKNSELLLLVSKFEFSRLLLNYKETEKIKPSDLNKFNVFLSATKEIRYRYKILQIFYHHTLFDGKEHFNEVYAVCEYIAAIVKRKIGTLKWENLECKSEVMKGIIAGVTNDRYPNNECMEPCILLLQSSFFPEKVLTSEEYNDSSNQDGIVYDVFPLLKCNYLLNNDIAKGRTMYLVQVTKTFCQFATKDNKVNYCSRIENDFIKKLLNYLSINGYHKLLLSVVGILEKRTEYYKTLSNDYITYKAHSCMRLKLKNRTKHVFDQFTNQKGEIKFDDEKDIYNHLIMSLLYASWEDSPELFTSSNERVPKDIKEHILDFSTNDKSNLNKYFQKLIFNIKFANYYASLLNQKKCYSYAVEVSKKGLKIGKSVLKIIEKLDLNDRLTVLNQLVSSYSNLIKIYTAVGLAKGAQYYCKEVTKLLPVFDQPIFLFSVHVLLFEFYLENGDYDSALTHKKNANYVFDNLNAEHDIISTTSFLYINEEYDKIQESLRLYFGYDLNDTDFFLSWKLKLGNICDECPTQYSNMNFFNKIVHINQRLVLEIDADPFLKSLNETILANLNCVSPGSLSNILDVGMISSNSTNRSSNMTPKRRPTSFKTNKHIVMDILDEFFTTFNAMRQELTERNVILKVSDIYRLNYFYLISLLSVPESRKQLIEETITQLNELPSEITHTYESLLADKNCDIYGKTIFELESSNYEIMKSKNVTLNWEEQIGKDRLLDLCNITVEVICIDICKLTNTLIIRRISNLDSKNIMAKIPIDRNISRDLDADSLTFQQASESLQKIINDSNESVSKNVTETIKDKNDVRNWWKRRYDLDELLGNLIERIEKTWLNGLSGILNGLYCDKDALLEFQSKITAILNQILPSRRNCCNRANFLQLDEWIISLLLDLDPSDLGFFTALEDVIYFILDTLSHKGEENAYDEIDFGLLHVLLEEEIRKVRVNKKLFTKIEHTFLVVGPSCHTFPWEIMKPLKGRSVTRVPSLTILSNLLSSIKGNLPVKIERTNDISMILNSNSDLVRTEKTFKDIFERIQDSRAGSRLLVNQKPTEEEYMDYLTNSKVFLYVGHGGGEQYVRNCTIERCDKLPPVFLMGCSSAATKLNGNLNPNCVAESYMYGNSVMVLGNLWDVTDKDIDKFSIEMLEKCNLFDAKPNTVITGVPQAVADSRTVCHLKYLNGAAPVVYGLPVVFI</sequence>
<evidence type="ECO:0000256" key="3">
    <source>
        <dbReference type="ARBA" id="ARBA00022801"/>
    </source>
</evidence>
<evidence type="ECO:0000313" key="6">
    <source>
        <dbReference type="EMBL" id="KTB07654.1"/>
    </source>
</evidence>
<dbReference type="Proteomes" id="UP000054886">
    <property type="component" value="Unassembled WGS sequence"/>
</dbReference>
<dbReference type="VEuPathDB" id="FungiDB:GWK60_G03091"/>
<comment type="caution">
    <text evidence="6">The sequence shown here is derived from an EMBL/GenBank/DDBJ whole genome shotgun (WGS) entry which is preliminary data.</text>
</comment>
<dbReference type="InterPro" id="IPR005314">
    <property type="entry name" value="Peptidase_C50"/>
</dbReference>
<reference evidence="6 7" key="1">
    <citation type="submission" date="2015-10" db="EMBL/GenBank/DDBJ databases">
        <title>Draft genomes sequences of Candida glabrata isolates 1A, 1B, 2A, 2B, 3A and 3B.</title>
        <authorList>
            <person name="Haavelsrud O.E."/>
            <person name="Gaustad P."/>
        </authorList>
    </citation>
    <scope>NUCLEOTIDE SEQUENCE [LARGE SCALE GENOMIC DNA]</scope>
    <source>
        <strain evidence="6">910700640</strain>
    </source>
</reference>
<proteinExistence type="predicted"/>